<dbReference type="InterPro" id="IPR003593">
    <property type="entry name" value="AAA+_ATPase"/>
</dbReference>
<keyword evidence="2" id="KW-0547">Nucleotide-binding</keyword>
<dbReference type="GO" id="GO:0005524">
    <property type="term" value="F:ATP binding"/>
    <property type="evidence" value="ECO:0007669"/>
    <property type="project" value="UniProtKB-KW"/>
</dbReference>
<keyword evidence="3 5" id="KW-0067">ATP-binding</keyword>
<dbReference type="SMART" id="SM00382">
    <property type="entry name" value="AAA"/>
    <property type="match status" value="1"/>
</dbReference>
<dbReference type="InterPro" id="IPR003439">
    <property type="entry name" value="ABC_transporter-like_ATP-bd"/>
</dbReference>
<dbReference type="Proteomes" id="UP001341444">
    <property type="component" value="Unassembled WGS sequence"/>
</dbReference>
<dbReference type="EMBL" id="JARMAB010000023">
    <property type="protein sequence ID" value="MED1204454.1"/>
    <property type="molecule type" value="Genomic_DNA"/>
</dbReference>
<dbReference type="CDD" id="cd03230">
    <property type="entry name" value="ABC_DR_subfamily_A"/>
    <property type="match status" value="1"/>
</dbReference>
<sequence length="300" mass="33379">MREIVSVKNVSKMFHGKKAVDDVSFSIKQGEVTAILGPNGAGKSTTIHMLLGLVHPSEGEVALFGQRPDLKEVREKIGIMLQEVSVMPGLKVSELLDLVRHYYPEPLAMEDLVRLTGLTESDLKTMAEKLSGGQKRRLSFALALAGNPDLIVLDEPTVGMDTIARKYFWDTIHALAHQGKTIIFTTHYLEEADDTAGRILLFKEGRMIEDGSPEQIKAKLKKKTISFIVDPSVSLEAFLKVSGVKHIFRRNGRVIIHTDDTDRILYLLFEEKIGARDIQIESGKLEEAFEQLTVSQKGAI</sequence>
<dbReference type="PROSITE" id="PS50893">
    <property type="entry name" value="ABC_TRANSPORTER_2"/>
    <property type="match status" value="1"/>
</dbReference>
<keyword evidence="1" id="KW-0813">Transport</keyword>
<name>A0ABU6MIF3_9BACI</name>
<dbReference type="Gene3D" id="3.40.50.300">
    <property type="entry name" value="P-loop containing nucleotide triphosphate hydrolases"/>
    <property type="match status" value="1"/>
</dbReference>
<reference evidence="5 6" key="1">
    <citation type="submission" date="2023-03" db="EMBL/GenBank/DDBJ databases">
        <title>Bacillus Genome Sequencing.</title>
        <authorList>
            <person name="Dunlap C."/>
        </authorList>
    </citation>
    <scope>NUCLEOTIDE SEQUENCE [LARGE SCALE GENOMIC DNA]</scope>
    <source>
        <strain evidence="5 6">B-23453</strain>
    </source>
</reference>
<dbReference type="PANTHER" id="PTHR42711">
    <property type="entry name" value="ABC TRANSPORTER ATP-BINDING PROTEIN"/>
    <property type="match status" value="1"/>
</dbReference>
<evidence type="ECO:0000256" key="1">
    <source>
        <dbReference type="ARBA" id="ARBA00022448"/>
    </source>
</evidence>
<dbReference type="SUPFAM" id="SSF52540">
    <property type="entry name" value="P-loop containing nucleoside triphosphate hydrolases"/>
    <property type="match status" value="1"/>
</dbReference>
<evidence type="ECO:0000256" key="3">
    <source>
        <dbReference type="ARBA" id="ARBA00022840"/>
    </source>
</evidence>
<organism evidence="5 6">
    <name type="scientific">Heyndrickxia acidicola</name>
    <dbReference type="NCBI Taxonomy" id="209389"/>
    <lineage>
        <taxon>Bacteria</taxon>
        <taxon>Bacillati</taxon>
        <taxon>Bacillota</taxon>
        <taxon>Bacilli</taxon>
        <taxon>Bacillales</taxon>
        <taxon>Bacillaceae</taxon>
        <taxon>Heyndrickxia</taxon>
    </lineage>
</organism>
<comment type="caution">
    <text evidence="5">The sequence shown here is derived from an EMBL/GenBank/DDBJ whole genome shotgun (WGS) entry which is preliminary data.</text>
</comment>
<dbReference type="Pfam" id="PF00005">
    <property type="entry name" value="ABC_tran"/>
    <property type="match status" value="1"/>
</dbReference>
<dbReference type="InterPro" id="IPR050763">
    <property type="entry name" value="ABC_transporter_ATP-binding"/>
</dbReference>
<dbReference type="PANTHER" id="PTHR42711:SF17">
    <property type="entry name" value="ABC TRANSPORTER ATP-BINDING PROTEIN"/>
    <property type="match status" value="1"/>
</dbReference>
<evidence type="ECO:0000313" key="5">
    <source>
        <dbReference type="EMBL" id="MED1204454.1"/>
    </source>
</evidence>
<dbReference type="InterPro" id="IPR027417">
    <property type="entry name" value="P-loop_NTPase"/>
</dbReference>
<proteinExistence type="predicted"/>
<dbReference type="RefSeq" id="WP_066266347.1">
    <property type="nucleotide sequence ID" value="NZ_JARMAB010000023.1"/>
</dbReference>
<feature type="domain" description="ABC transporter" evidence="4">
    <location>
        <begin position="5"/>
        <end position="229"/>
    </location>
</feature>
<dbReference type="InterPro" id="IPR017871">
    <property type="entry name" value="ABC_transporter-like_CS"/>
</dbReference>
<evidence type="ECO:0000259" key="4">
    <source>
        <dbReference type="PROSITE" id="PS50893"/>
    </source>
</evidence>
<evidence type="ECO:0000256" key="2">
    <source>
        <dbReference type="ARBA" id="ARBA00022741"/>
    </source>
</evidence>
<dbReference type="PROSITE" id="PS00211">
    <property type="entry name" value="ABC_TRANSPORTER_1"/>
    <property type="match status" value="1"/>
</dbReference>
<accession>A0ABU6MIF3</accession>
<gene>
    <name evidence="5" type="ORF">P4T90_15505</name>
</gene>
<keyword evidence="6" id="KW-1185">Reference proteome</keyword>
<evidence type="ECO:0000313" key="6">
    <source>
        <dbReference type="Proteomes" id="UP001341444"/>
    </source>
</evidence>
<protein>
    <submittedName>
        <fullName evidence="5">ABC transporter ATP-binding protein</fullName>
    </submittedName>
</protein>